<feature type="domain" description="Transcriptional regulator HTH-type FeoC" evidence="1">
    <location>
        <begin position="2"/>
        <end position="68"/>
    </location>
</feature>
<accession>A0AAU8JM36</accession>
<dbReference type="InterPro" id="IPR036390">
    <property type="entry name" value="WH_DNA-bd_sf"/>
</dbReference>
<dbReference type="InterPro" id="IPR036388">
    <property type="entry name" value="WH-like_DNA-bd_sf"/>
</dbReference>
<name>A0AAU8JM36_9CYAN</name>
<evidence type="ECO:0000259" key="1">
    <source>
        <dbReference type="Pfam" id="PF09012"/>
    </source>
</evidence>
<dbReference type="AlphaFoldDB" id="A0AAU8JM36"/>
<dbReference type="Gene3D" id="1.10.10.10">
    <property type="entry name" value="Winged helix-like DNA-binding domain superfamily/Winged helix DNA-binding domain"/>
    <property type="match status" value="1"/>
</dbReference>
<dbReference type="RefSeq" id="WP_054464927.1">
    <property type="nucleotide sequence ID" value="NZ_CP159837.1"/>
</dbReference>
<dbReference type="Pfam" id="PF09012">
    <property type="entry name" value="FeoC"/>
    <property type="match status" value="1"/>
</dbReference>
<sequence length="74" mass="8632">MILTDIQTYLAEHHQVALIDLENHFHLDANALRGMLQKLIHKGRVKKLEMNQKCGHCNDCAPDCLEFYQWLGKE</sequence>
<dbReference type="EMBL" id="CP159837">
    <property type="protein sequence ID" value="XCM39937.1"/>
    <property type="molecule type" value="Genomic_DNA"/>
</dbReference>
<proteinExistence type="predicted"/>
<organism evidence="2">
    <name type="scientific">Planktothricoides raciborskii GIHE-MW2</name>
    <dbReference type="NCBI Taxonomy" id="2792601"/>
    <lineage>
        <taxon>Bacteria</taxon>
        <taxon>Bacillati</taxon>
        <taxon>Cyanobacteriota</taxon>
        <taxon>Cyanophyceae</taxon>
        <taxon>Oscillatoriophycideae</taxon>
        <taxon>Oscillatoriales</taxon>
        <taxon>Oscillatoriaceae</taxon>
        <taxon>Planktothricoides</taxon>
    </lineage>
</organism>
<protein>
    <submittedName>
        <fullName evidence="2">FeoC-like transcriptional regulator</fullName>
    </submittedName>
</protein>
<evidence type="ECO:0000313" key="2">
    <source>
        <dbReference type="EMBL" id="XCM39937.1"/>
    </source>
</evidence>
<dbReference type="InterPro" id="IPR015102">
    <property type="entry name" value="Tscrpt_reg_HTH_FeoC"/>
</dbReference>
<reference evidence="2" key="1">
    <citation type="submission" date="2024-07" db="EMBL/GenBank/DDBJ databases">
        <authorList>
            <person name="Kim Y.J."/>
            <person name="Jeong J.Y."/>
        </authorList>
    </citation>
    <scope>NUCLEOTIDE SEQUENCE</scope>
    <source>
        <strain evidence="2">GIHE-MW2</strain>
    </source>
</reference>
<gene>
    <name evidence="2" type="ORF">ABWT76_002904</name>
</gene>
<dbReference type="SUPFAM" id="SSF46785">
    <property type="entry name" value="Winged helix' DNA-binding domain"/>
    <property type="match status" value="1"/>
</dbReference>